<dbReference type="AlphaFoldDB" id="A0A2H3BBL3"/>
<gene>
    <name evidence="1" type="ORF">ARMSODRAFT_976087</name>
</gene>
<dbReference type="STRING" id="1076256.A0A2H3BBL3"/>
<reference evidence="2" key="1">
    <citation type="journal article" date="2017" name="Nat. Ecol. Evol.">
        <title>Genome expansion and lineage-specific genetic innovations in the forest pathogenic fungi Armillaria.</title>
        <authorList>
            <person name="Sipos G."/>
            <person name="Prasanna A.N."/>
            <person name="Walter M.C."/>
            <person name="O'Connor E."/>
            <person name="Balint B."/>
            <person name="Krizsan K."/>
            <person name="Kiss B."/>
            <person name="Hess J."/>
            <person name="Varga T."/>
            <person name="Slot J."/>
            <person name="Riley R."/>
            <person name="Boka B."/>
            <person name="Rigling D."/>
            <person name="Barry K."/>
            <person name="Lee J."/>
            <person name="Mihaltcheva S."/>
            <person name="LaButti K."/>
            <person name="Lipzen A."/>
            <person name="Waldron R."/>
            <person name="Moloney N.M."/>
            <person name="Sperisen C."/>
            <person name="Kredics L."/>
            <person name="Vagvoelgyi C."/>
            <person name="Patrignani A."/>
            <person name="Fitzpatrick D."/>
            <person name="Nagy I."/>
            <person name="Doyle S."/>
            <person name="Anderson J.B."/>
            <person name="Grigoriev I.V."/>
            <person name="Gueldener U."/>
            <person name="Muensterkoetter M."/>
            <person name="Nagy L.G."/>
        </authorList>
    </citation>
    <scope>NUCLEOTIDE SEQUENCE [LARGE SCALE GENOMIC DNA]</scope>
    <source>
        <strain evidence="2">28-4</strain>
    </source>
</reference>
<dbReference type="EMBL" id="KZ293433">
    <property type="protein sequence ID" value="PBK68245.1"/>
    <property type="molecule type" value="Genomic_DNA"/>
</dbReference>
<keyword evidence="2" id="KW-1185">Reference proteome</keyword>
<dbReference type="Proteomes" id="UP000218334">
    <property type="component" value="Unassembled WGS sequence"/>
</dbReference>
<accession>A0A2H3BBL3</accession>
<sequence length="151" mass="17092">MKALEQHIWHYLVVKCVPYPYMAFMSITQSSGMGKSRLIDEFSKTHFVIPLNLRDPPSTGFPPSDKEVYSYLTSSEANSVPHICRFLVALFRRTKDEVNMLKLECSDESLRESGGNGGLPILPSHHSLKLKEGKNIDTEEILTESHDLIIN</sequence>
<evidence type="ECO:0000313" key="2">
    <source>
        <dbReference type="Proteomes" id="UP000218334"/>
    </source>
</evidence>
<name>A0A2H3BBL3_9AGAR</name>
<protein>
    <submittedName>
        <fullName evidence="1">Uncharacterized protein</fullName>
    </submittedName>
</protein>
<organism evidence="1 2">
    <name type="scientific">Armillaria solidipes</name>
    <dbReference type="NCBI Taxonomy" id="1076256"/>
    <lineage>
        <taxon>Eukaryota</taxon>
        <taxon>Fungi</taxon>
        <taxon>Dikarya</taxon>
        <taxon>Basidiomycota</taxon>
        <taxon>Agaricomycotina</taxon>
        <taxon>Agaricomycetes</taxon>
        <taxon>Agaricomycetidae</taxon>
        <taxon>Agaricales</taxon>
        <taxon>Marasmiineae</taxon>
        <taxon>Physalacriaceae</taxon>
        <taxon>Armillaria</taxon>
    </lineage>
</organism>
<proteinExistence type="predicted"/>
<evidence type="ECO:0000313" key="1">
    <source>
        <dbReference type="EMBL" id="PBK68245.1"/>
    </source>
</evidence>